<dbReference type="EMBL" id="JAVYJV010000009">
    <property type="protein sequence ID" value="KAK4362546.1"/>
    <property type="molecule type" value="Genomic_DNA"/>
</dbReference>
<gene>
    <name evidence="1" type="ORF">RND71_017787</name>
</gene>
<accession>A0AAE1VGB8</accession>
<keyword evidence="2" id="KW-1185">Reference proteome</keyword>
<dbReference type="Proteomes" id="UP001291623">
    <property type="component" value="Unassembled WGS sequence"/>
</dbReference>
<reference evidence="1" key="1">
    <citation type="submission" date="2023-12" db="EMBL/GenBank/DDBJ databases">
        <title>Genome assembly of Anisodus tanguticus.</title>
        <authorList>
            <person name="Wang Y.-J."/>
        </authorList>
    </citation>
    <scope>NUCLEOTIDE SEQUENCE</scope>
    <source>
        <strain evidence="1">KB-2021</strain>
        <tissue evidence="1">Leaf</tissue>
    </source>
</reference>
<dbReference type="AlphaFoldDB" id="A0AAE1VGB8"/>
<sequence length="104" mass="11751">MPSSISLQHNVSAIAYGFRYPAHGSCKYLNGIDAFKRILKTDGPMLHPMSFGGHLTRSLNDSFGMGMDVTSARLVQPWLGLAYSVTQRLVWILQQDWGSHDWRR</sequence>
<proteinExistence type="predicted"/>
<organism evidence="1 2">
    <name type="scientific">Anisodus tanguticus</name>
    <dbReference type="NCBI Taxonomy" id="243964"/>
    <lineage>
        <taxon>Eukaryota</taxon>
        <taxon>Viridiplantae</taxon>
        <taxon>Streptophyta</taxon>
        <taxon>Embryophyta</taxon>
        <taxon>Tracheophyta</taxon>
        <taxon>Spermatophyta</taxon>
        <taxon>Magnoliopsida</taxon>
        <taxon>eudicotyledons</taxon>
        <taxon>Gunneridae</taxon>
        <taxon>Pentapetalae</taxon>
        <taxon>asterids</taxon>
        <taxon>lamiids</taxon>
        <taxon>Solanales</taxon>
        <taxon>Solanaceae</taxon>
        <taxon>Solanoideae</taxon>
        <taxon>Hyoscyameae</taxon>
        <taxon>Anisodus</taxon>
    </lineage>
</organism>
<evidence type="ECO:0000313" key="1">
    <source>
        <dbReference type="EMBL" id="KAK4362546.1"/>
    </source>
</evidence>
<protein>
    <submittedName>
        <fullName evidence="1">Uncharacterized protein</fullName>
    </submittedName>
</protein>
<evidence type="ECO:0000313" key="2">
    <source>
        <dbReference type="Proteomes" id="UP001291623"/>
    </source>
</evidence>
<comment type="caution">
    <text evidence="1">The sequence shown here is derived from an EMBL/GenBank/DDBJ whole genome shotgun (WGS) entry which is preliminary data.</text>
</comment>
<name>A0AAE1VGB8_9SOLA</name>